<feature type="transmembrane region" description="Helical" evidence="1">
    <location>
        <begin position="71"/>
        <end position="94"/>
    </location>
</feature>
<reference evidence="2" key="1">
    <citation type="journal article" date="2014" name="Int. J. Syst. Evol. Microbiol.">
        <title>Complete genome sequence of Corynebacterium casei LMG S-19264T (=DSM 44701T), isolated from a smear-ripened cheese.</title>
        <authorList>
            <consortium name="US DOE Joint Genome Institute (JGI-PGF)"/>
            <person name="Walter F."/>
            <person name="Albersmeier A."/>
            <person name="Kalinowski J."/>
            <person name="Ruckert C."/>
        </authorList>
    </citation>
    <scope>NUCLEOTIDE SEQUENCE</scope>
    <source>
        <strain evidence="2">CGMCC 4.7299</strain>
    </source>
</reference>
<reference evidence="2" key="2">
    <citation type="submission" date="2020-09" db="EMBL/GenBank/DDBJ databases">
        <authorList>
            <person name="Sun Q."/>
            <person name="Zhou Y."/>
        </authorList>
    </citation>
    <scope>NUCLEOTIDE SEQUENCE</scope>
    <source>
        <strain evidence="2">CGMCC 4.7299</strain>
    </source>
</reference>
<accession>A0A8J3BVU9</accession>
<keyword evidence="1" id="KW-1133">Transmembrane helix</keyword>
<evidence type="ECO:0000313" key="3">
    <source>
        <dbReference type="Proteomes" id="UP000656042"/>
    </source>
</evidence>
<gene>
    <name evidence="2" type="ORF">GCM10012284_03630</name>
</gene>
<feature type="transmembrane region" description="Helical" evidence="1">
    <location>
        <begin position="115"/>
        <end position="140"/>
    </location>
</feature>
<organism evidence="2 3">
    <name type="scientific">Mangrovihabitans endophyticus</name>
    <dbReference type="NCBI Taxonomy" id="1751298"/>
    <lineage>
        <taxon>Bacteria</taxon>
        <taxon>Bacillati</taxon>
        <taxon>Actinomycetota</taxon>
        <taxon>Actinomycetes</taxon>
        <taxon>Micromonosporales</taxon>
        <taxon>Micromonosporaceae</taxon>
        <taxon>Mangrovihabitans</taxon>
    </lineage>
</organism>
<protein>
    <submittedName>
        <fullName evidence="2">ABC transporter permease</fullName>
    </submittedName>
</protein>
<name>A0A8J3BVU9_9ACTN</name>
<dbReference type="Proteomes" id="UP000656042">
    <property type="component" value="Unassembled WGS sequence"/>
</dbReference>
<keyword evidence="3" id="KW-1185">Reference proteome</keyword>
<feature type="transmembrane region" description="Helical" evidence="1">
    <location>
        <begin position="160"/>
        <end position="182"/>
    </location>
</feature>
<keyword evidence="1" id="KW-0812">Transmembrane</keyword>
<dbReference type="RefSeq" id="WP_189077231.1">
    <property type="nucleotide sequence ID" value="NZ_BMMX01000001.1"/>
</dbReference>
<sequence length="264" mass="26385">MSASDAPRRGGGGFAGAVASEWTKAITVRSTWACLASAVVLVGLYVVIIGVSLRSPAPGADAPAEVVPSTVAAGGLMIMGQFALITLATLAIAGEYSTGSIRNTLQCVPVRGRMLLAKSAMVMPILFSAGVLLGLAGSLAADAALGTVAAPQSGPERLTAALAMGAYLALTAVLVIGIGAMVRSVAGTLTVGFVLILILPMALQSASVHLLQTVGAYFPGSAGMALMGIAEDQPYPAATGLLVLLGWALLGLLGGMTLLNRRDA</sequence>
<dbReference type="EMBL" id="BMMX01000001">
    <property type="protein sequence ID" value="GGK72984.1"/>
    <property type="molecule type" value="Genomic_DNA"/>
</dbReference>
<proteinExistence type="predicted"/>
<comment type="caution">
    <text evidence="2">The sequence shown here is derived from an EMBL/GenBank/DDBJ whole genome shotgun (WGS) entry which is preliminary data.</text>
</comment>
<dbReference type="AlphaFoldDB" id="A0A8J3BVU9"/>
<feature type="transmembrane region" description="Helical" evidence="1">
    <location>
        <begin position="32"/>
        <end position="51"/>
    </location>
</feature>
<feature type="transmembrane region" description="Helical" evidence="1">
    <location>
        <begin position="194"/>
        <end position="218"/>
    </location>
</feature>
<keyword evidence="1" id="KW-0472">Membrane</keyword>
<evidence type="ECO:0000313" key="2">
    <source>
        <dbReference type="EMBL" id="GGK72984.1"/>
    </source>
</evidence>
<evidence type="ECO:0000256" key="1">
    <source>
        <dbReference type="SAM" id="Phobius"/>
    </source>
</evidence>
<feature type="transmembrane region" description="Helical" evidence="1">
    <location>
        <begin position="238"/>
        <end position="259"/>
    </location>
</feature>